<dbReference type="Proteomes" id="UP000617628">
    <property type="component" value="Unassembled WGS sequence"/>
</dbReference>
<keyword evidence="1" id="KW-1133">Transmembrane helix</keyword>
<protein>
    <submittedName>
        <fullName evidence="2">Uncharacterized protein</fullName>
    </submittedName>
</protein>
<proteinExistence type="predicted"/>
<dbReference type="AlphaFoldDB" id="A0A934RWZ5"/>
<dbReference type="EMBL" id="JAENIL010000011">
    <property type="protein sequence ID" value="MBK1876749.1"/>
    <property type="molecule type" value="Genomic_DNA"/>
</dbReference>
<evidence type="ECO:0000256" key="1">
    <source>
        <dbReference type="SAM" id="Phobius"/>
    </source>
</evidence>
<keyword evidence="1" id="KW-0812">Transmembrane</keyword>
<evidence type="ECO:0000313" key="2">
    <source>
        <dbReference type="EMBL" id="MBK1876749.1"/>
    </source>
</evidence>
<keyword evidence="3" id="KW-1185">Reference proteome</keyword>
<organism evidence="2 3">
    <name type="scientific">Pelagicoccus mobilis</name>
    <dbReference type="NCBI Taxonomy" id="415221"/>
    <lineage>
        <taxon>Bacteria</taxon>
        <taxon>Pseudomonadati</taxon>
        <taxon>Verrucomicrobiota</taxon>
        <taxon>Opitutia</taxon>
        <taxon>Puniceicoccales</taxon>
        <taxon>Pelagicoccaceae</taxon>
        <taxon>Pelagicoccus</taxon>
    </lineage>
</organism>
<keyword evidence="1" id="KW-0472">Membrane</keyword>
<feature type="transmembrane region" description="Helical" evidence="1">
    <location>
        <begin position="22"/>
        <end position="42"/>
    </location>
</feature>
<name>A0A934RWZ5_9BACT</name>
<accession>A0A934RWZ5</accession>
<evidence type="ECO:0000313" key="3">
    <source>
        <dbReference type="Proteomes" id="UP000617628"/>
    </source>
</evidence>
<reference evidence="2" key="1">
    <citation type="submission" date="2021-01" db="EMBL/GenBank/DDBJ databases">
        <title>Modified the classification status of verrucomicrobia.</title>
        <authorList>
            <person name="Feng X."/>
        </authorList>
    </citation>
    <scope>NUCLEOTIDE SEQUENCE</scope>
    <source>
        <strain evidence="2">KCTC 13126</strain>
    </source>
</reference>
<sequence length="85" mass="9680">MIPVLVLHEWAMPSGLETRVDLLAIITILGPVFAAYCFRLCVFGEGDAGRHRVAIRLEDLSWSERTSLLPFNHEPPRARVARLRR</sequence>
<dbReference type="RefSeq" id="WP_200354965.1">
    <property type="nucleotide sequence ID" value="NZ_JAENIL010000011.1"/>
</dbReference>
<gene>
    <name evidence="2" type="ORF">JIN87_07715</name>
</gene>
<comment type="caution">
    <text evidence="2">The sequence shown here is derived from an EMBL/GenBank/DDBJ whole genome shotgun (WGS) entry which is preliminary data.</text>
</comment>